<protein>
    <recommendedName>
        <fullName evidence="3">Zinc-binding metallo-peptidase</fullName>
    </recommendedName>
</protein>
<evidence type="ECO:0000313" key="2">
    <source>
        <dbReference type="Proteomes" id="UP000006048"/>
    </source>
</evidence>
<keyword evidence="2" id="KW-1185">Reference proteome</keyword>
<gene>
    <name evidence="1" type="ordered locus">Turpa_1973</name>
</gene>
<dbReference type="Pfam" id="PF15887">
    <property type="entry name" value="Peptidase_Mx"/>
    <property type="match status" value="1"/>
</dbReference>
<dbReference type="Proteomes" id="UP000006048">
    <property type="component" value="Chromosome"/>
</dbReference>
<dbReference type="RefSeq" id="WP_014803127.1">
    <property type="nucleotide sequence ID" value="NC_018020.1"/>
</dbReference>
<dbReference type="STRING" id="869212.Turpa_1973"/>
<dbReference type="Gene3D" id="3.40.390.70">
    <property type="match status" value="1"/>
</dbReference>
<dbReference type="PATRIC" id="fig|869212.3.peg.1977"/>
<organism evidence="1 2">
    <name type="scientific">Turneriella parva (strain ATCC BAA-1111 / DSM 21527 / NCTC 11395 / H)</name>
    <name type="common">Leptospira parva</name>
    <dbReference type="NCBI Taxonomy" id="869212"/>
    <lineage>
        <taxon>Bacteria</taxon>
        <taxon>Pseudomonadati</taxon>
        <taxon>Spirochaetota</taxon>
        <taxon>Spirochaetia</taxon>
        <taxon>Leptospirales</taxon>
        <taxon>Leptospiraceae</taxon>
        <taxon>Turneriella</taxon>
    </lineage>
</organism>
<dbReference type="AlphaFoldDB" id="I4B5R3"/>
<evidence type="ECO:0000313" key="1">
    <source>
        <dbReference type="EMBL" id="AFM12620.1"/>
    </source>
</evidence>
<evidence type="ECO:0008006" key="3">
    <source>
        <dbReference type="Google" id="ProtNLM"/>
    </source>
</evidence>
<reference evidence="1 2" key="1">
    <citation type="submission" date="2012-06" db="EMBL/GenBank/DDBJ databases">
        <title>The complete chromosome of genome of Turneriella parva DSM 21527.</title>
        <authorList>
            <consortium name="US DOE Joint Genome Institute (JGI-PGF)"/>
            <person name="Lucas S."/>
            <person name="Han J."/>
            <person name="Lapidus A."/>
            <person name="Bruce D."/>
            <person name="Goodwin L."/>
            <person name="Pitluck S."/>
            <person name="Peters L."/>
            <person name="Kyrpides N."/>
            <person name="Mavromatis K."/>
            <person name="Ivanova N."/>
            <person name="Mikhailova N."/>
            <person name="Chertkov O."/>
            <person name="Detter J.C."/>
            <person name="Tapia R."/>
            <person name="Han C."/>
            <person name="Land M."/>
            <person name="Hauser L."/>
            <person name="Markowitz V."/>
            <person name="Cheng J.-F."/>
            <person name="Hugenholtz P."/>
            <person name="Woyke T."/>
            <person name="Wu D."/>
            <person name="Gronow S."/>
            <person name="Wellnitz S."/>
            <person name="Brambilla E."/>
            <person name="Klenk H.-P."/>
            <person name="Eisen J.A."/>
        </authorList>
    </citation>
    <scope>NUCLEOTIDE SEQUENCE [LARGE SCALE GENOMIC DNA]</scope>
    <source>
        <strain evidence="2">ATCC BAA-1111 / DSM 21527 / NCTC 11395 / H</strain>
    </source>
</reference>
<dbReference type="OrthoDB" id="9773016at2"/>
<dbReference type="EMBL" id="CP002959">
    <property type="protein sequence ID" value="AFM12620.1"/>
    <property type="molecule type" value="Genomic_DNA"/>
</dbReference>
<proteinExistence type="predicted"/>
<accession>I4B5R3</accession>
<dbReference type="KEGG" id="tpx:Turpa_1973"/>
<sequence>MAATIDLENADEKQLLQSRLCDLPLRIENTWLKEVIDRLYAELEARGLSFKPPCYLGDEWFSPEGVPVIALPFYLAHPKLVQLERKMIGEAEGENRDEAMRLLRHECGHAFVHAFKLTARKTWREVFGHPRKPFSDYYRYQPYSKSYVRNLKDFYAQSHPEEDFAETFAVWLNPDQNWRELYADWPALRKLEYIESLVPALGDKTVKVKRSQYFFHISSLKKKLENHYRQKRRLYIEHEPDFFDEDLKLVFPLTETKARTAAGRFLSANRKELEESVGRYTGEKKVMIRNLFNRLKKRCDTLGLCVENANSAKALMAFTAYLTSLVSNHRYTNRYKPAK</sequence>
<name>I4B5R3_TURPD</name>
<dbReference type="HOGENOM" id="CLU_777702_0_0_12"/>
<dbReference type="InterPro" id="IPR031321">
    <property type="entry name" value="UCP012641"/>
</dbReference>